<feature type="coiled-coil region" evidence="1">
    <location>
        <begin position="35"/>
        <end position="62"/>
    </location>
</feature>
<reference evidence="2 3" key="1">
    <citation type="submission" date="2024-01" db="EMBL/GenBank/DDBJ databases">
        <title>The complete chloroplast genome sequence of Lithospermum erythrorhizon: insights into the phylogenetic relationship among Boraginaceae species and the maternal lineages of purple gromwells.</title>
        <authorList>
            <person name="Okada T."/>
            <person name="Watanabe K."/>
        </authorList>
    </citation>
    <scope>NUCLEOTIDE SEQUENCE [LARGE SCALE GENOMIC DNA]</scope>
</reference>
<evidence type="ECO:0000313" key="3">
    <source>
        <dbReference type="Proteomes" id="UP001454036"/>
    </source>
</evidence>
<sequence>MITLKLHNVKIRRRALKIGMRAHKMSKRMLLRVLISAYVKEKDKLEVILAKLNAEIEQMEYDPGLDEDEDAEIVAQTMQVWILD</sequence>
<organism evidence="2 3">
    <name type="scientific">Lithospermum erythrorhizon</name>
    <name type="common">Purple gromwell</name>
    <name type="synonym">Lithospermum officinale var. erythrorhizon</name>
    <dbReference type="NCBI Taxonomy" id="34254"/>
    <lineage>
        <taxon>Eukaryota</taxon>
        <taxon>Viridiplantae</taxon>
        <taxon>Streptophyta</taxon>
        <taxon>Embryophyta</taxon>
        <taxon>Tracheophyta</taxon>
        <taxon>Spermatophyta</taxon>
        <taxon>Magnoliopsida</taxon>
        <taxon>eudicotyledons</taxon>
        <taxon>Gunneridae</taxon>
        <taxon>Pentapetalae</taxon>
        <taxon>asterids</taxon>
        <taxon>lamiids</taxon>
        <taxon>Boraginales</taxon>
        <taxon>Boraginaceae</taxon>
        <taxon>Boraginoideae</taxon>
        <taxon>Lithospermeae</taxon>
        <taxon>Lithospermum</taxon>
    </lineage>
</organism>
<dbReference type="EMBL" id="BAABME010008763">
    <property type="protein sequence ID" value="GAA0173778.1"/>
    <property type="molecule type" value="Genomic_DNA"/>
</dbReference>
<evidence type="ECO:0000256" key="1">
    <source>
        <dbReference type="SAM" id="Coils"/>
    </source>
</evidence>
<dbReference type="Proteomes" id="UP001454036">
    <property type="component" value="Unassembled WGS sequence"/>
</dbReference>
<comment type="caution">
    <text evidence="2">The sequence shown here is derived from an EMBL/GenBank/DDBJ whole genome shotgun (WGS) entry which is preliminary data.</text>
</comment>
<dbReference type="AlphaFoldDB" id="A0AAV3RFP1"/>
<accession>A0AAV3RFP1</accession>
<name>A0AAV3RFP1_LITER</name>
<gene>
    <name evidence="2" type="ORF">LIER_27326</name>
</gene>
<proteinExistence type="predicted"/>
<protein>
    <submittedName>
        <fullName evidence="2">Uncharacterized protein</fullName>
    </submittedName>
</protein>
<keyword evidence="1" id="KW-0175">Coiled coil</keyword>
<evidence type="ECO:0000313" key="2">
    <source>
        <dbReference type="EMBL" id="GAA0173778.1"/>
    </source>
</evidence>
<keyword evidence="3" id="KW-1185">Reference proteome</keyword>